<dbReference type="EMBL" id="FXWG01000002">
    <property type="protein sequence ID" value="SMQ69101.1"/>
    <property type="molecule type" value="Genomic_DNA"/>
</dbReference>
<gene>
    <name evidence="2" type="ORF">SAMN06297468_1339</name>
</gene>
<keyword evidence="3" id="KW-1185">Reference proteome</keyword>
<protein>
    <submittedName>
        <fullName evidence="2">Uncharacterized protein</fullName>
    </submittedName>
</protein>
<dbReference type="OrthoDB" id="7428725at2"/>
<organism evidence="2 3">
    <name type="scientific">Altererythrobacter xiamenensis</name>
    <dbReference type="NCBI Taxonomy" id="1316679"/>
    <lineage>
        <taxon>Bacteria</taxon>
        <taxon>Pseudomonadati</taxon>
        <taxon>Pseudomonadota</taxon>
        <taxon>Alphaproteobacteria</taxon>
        <taxon>Sphingomonadales</taxon>
        <taxon>Erythrobacteraceae</taxon>
        <taxon>Altererythrobacter</taxon>
    </lineage>
</organism>
<sequence length="100" mass="10564">MFENKAITAAAIPANEGTALKAIAWPELTARINAARDLRSVLRRDSACMMASFTDAAAGYFCAEDDGKPPVNSDALEHGKPAECTTGGEESEAAKGDREF</sequence>
<proteinExistence type="predicted"/>
<name>A0A1Y6F6C6_9SPHN</name>
<evidence type="ECO:0000256" key="1">
    <source>
        <dbReference type="SAM" id="MobiDB-lite"/>
    </source>
</evidence>
<dbReference type="Proteomes" id="UP000194420">
    <property type="component" value="Unassembled WGS sequence"/>
</dbReference>
<dbReference type="RefSeq" id="WP_086437270.1">
    <property type="nucleotide sequence ID" value="NZ_FXWG01000002.1"/>
</dbReference>
<feature type="region of interest" description="Disordered" evidence="1">
    <location>
        <begin position="70"/>
        <end position="100"/>
    </location>
</feature>
<dbReference type="AlphaFoldDB" id="A0A1Y6F6C6"/>
<reference evidence="3" key="1">
    <citation type="submission" date="2017-04" db="EMBL/GenBank/DDBJ databases">
        <authorList>
            <person name="Varghese N."/>
            <person name="Submissions S."/>
        </authorList>
    </citation>
    <scope>NUCLEOTIDE SEQUENCE [LARGE SCALE GENOMIC DNA]</scope>
</reference>
<evidence type="ECO:0000313" key="2">
    <source>
        <dbReference type="EMBL" id="SMQ69101.1"/>
    </source>
</evidence>
<evidence type="ECO:0000313" key="3">
    <source>
        <dbReference type="Proteomes" id="UP000194420"/>
    </source>
</evidence>
<accession>A0A1Y6F6C6</accession>